<comment type="caution">
    <text evidence="2">The sequence shown here is derived from an EMBL/GenBank/DDBJ whole genome shotgun (WGS) entry which is preliminary data.</text>
</comment>
<name>A0A4Q2AVI2_9BURK</name>
<protein>
    <submittedName>
        <fullName evidence="2">Uncharacterized protein</fullName>
    </submittedName>
</protein>
<organism evidence="2 3">
    <name type="scientific">Burkholderia stabilis</name>
    <dbReference type="NCBI Taxonomy" id="95485"/>
    <lineage>
        <taxon>Bacteria</taxon>
        <taxon>Pseudomonadati</taxon>
        <taxon>Pseudomonadota</taxon>
        <taxon>Betaproteobacteria</taxon>
        <taxon>Burkholderiales</taxon>
        <taxon>Burkholderiaceae</taxon>
        <taxon>Burkholderia</taxon>
        <taxon>Burkholderia cepacia complex</taxon>
    </lineage>
</organism>
<proteinExistence type="predicted"/>
<feature type="region of interest" description="Disordered" evidence="1">
    <location>
        <begin position="1"/>
        <end position="60"/>
    </location>
</feature>
<dbReference type="Proteomes" id="UP000289650">
    <property type="component" value="Unassembled WGS sequence"/>
</dbReference>
<dbReference type="EMBL" id="QWEX01000001">
    <property type="protein sequence ID" value="RXV73630.1"/>
    <property type="molecule type" value="Genomic_DNA"/>
</dbReference>
<sequence>MKPAPAKADGGFVRSFQNAPADGPQQPNDRLIRSPGQPESIVPQRAGSPRPRARCLVTPL</sequence>
<gene>
    <name evidence="2" type="ORF">D1006_15705</name>
</gene>
<evidence type="ECO:0000313" key="2">
    <source>
        <dbReference type="EMBL" id="RXV73630.1"/>
    </source>
</evidence>
<reference evidence="2 3" key="1">
    <citation type="submission" date="2018-08" db="EMBL/GenBank/DDBJ databases">
        <title>Mountain-cultivated ginseng endophyte, Burkholderia stabilis and its activity against ginseng root rot disease.</title>
        <authorList>
            <person name="Tapan Kumar M."/>
            <person name="Bae H."/>
            <person name="Shanmugam G."/>
            <person name="Jeon J."/>
        </authorList>
    </citation>
    <scope>NUCLEOTIDE SEQUENCE [LARGE SCALE GENOMIC DNA]</scope>
    <source>
        <strain evidence="2 3">EB159</strain>
    </source>
</reference>
<dbReference type="OrthoDB" id="9010114at2"/>
<evidence type="ECO:0000313" key="3">
    <source>
        <dbReference type="Proteomes" id="UP000289650"/>
    </source>
</evidence>
<evidence type="ECO:0000256" key="1">
    <source>
        <dbReference type="SAM" id="MobiDB-lite"/>
    </source>
</evidence>
<dbReference type="AlphaFoldDB" id="A0A4Q2AVI2"/>
<accession>A0A4Q2AVI2</accession>